<proteinExistence type="predicted"/>
<evidence type="ECO:0000313" key="1">
    <source>
        <dbReference type="EMBL" id="BCJ96300.1"/>
    </source>
</evidence>
<dbReference type="CDD" id="cd16037">
    <property type="entry name" value="sulfatase_like"/>
    <property type="match status" value="1"/>
</dbReference>
<gene>
    <name evidence="1" type="ORF">acsn021_38690</name>
</gene>
<evidence type="ECO:0000313" key="2">
    <source>
        <dbReference type="Proteomes" id="UP000515561"/>
    </source>
</evidence>
<dbReference type="EMBL" id="AP023367">
    <property type="protein sequence ID" value="BCJ96300.1"/>
    <property type="molecule type" value="Genomic_DNA"/>
</dbReference>
<dbReference type="InterPro" id="IPR017850">
    <property type="entry name" value="Alkaline_phosphatase_core_sf"/>
</dbReference>
<organism evidence="1 2">
    <name type="scientific">Anaerocolumna cellulosilytica</name>
    <dbReference type="NCBI Taxonomy" id="433286"/>
    <lineage>
        <taxon>Bacteria</taxon>
        <taxon>Bacillati</taxon>
        <taxon>Bacillota</taxon>
        <taxon>Clostridia</taxon>
        <taxon>Lachnospirales</taxon>
        <taxon>Lachnospiraceae</taxon>
        <taxon>Anaerocolumna</taxon>
    </lineage>
</organism>
<dbReference type="RefSeq" id="WP_184093172.1">
    <property type="nucleotide sequence ID" value="NZ_AP023367.1"/>
</dbReference>
<dbReference type="PANTHER" id="PTHR46615:SF1">
    <property type="entry name" value="ARYLSULFATASE K"/>
    <property type="match status" value="1"/>
</dbReference>
<dbReference type="GO" id="GO:0015024">
    <property type="term" value="F:glucuronate-2-sulfatase activity"/>
    <property type="evidence" value="ECO:0007669"/>
    <property type="project" value="TreeGrafter"/>
</dbReference>
<dbReference type="SUPFAM" id="SSF53649">
    <property type="entry name" value="Alkaline phosphatase-like"/>
    <property type="match status" value="1"/>
</dbReference>
<dbReference type="Proteomes" id="UP000515561">
    <property type="component" value="Chromosome"/>
</dbReference>
<dbReference type="PANTHER" id="PTHR46615">
    <property type="entry name" value="ARYLSULFATASE K"/>
    <property type="match status" value="1"/>
</dbReference>
<reference evidence="1 2" key="1">
    <citation type="journal article" date="2016" name="Int. J. Syst. Evol. Microbiol.">
        <title>Descriptions of Anaerotaenia torta gen. nov., sp. nov. and Anaerocolumna cellulosilytica gen. nov., sp. nov. isolated from a methanogenic reactor of cattle waste.</title>
        <authorList>
            <person name="Uek A."/>
            <person name="Ohtaki Y."/>
            <person name="Kaku N."/>
            <person name="Ueki K."/>
        </authorList>
    </citation>
    <scope>NUCLEOTIDE SEQUENCE [LARGE SCALE GENOMIC DNA]</scope>
    <source>
        <strain evidence="1 2">SN021</strain>
    </source>
</reference>
<sequence>MNQKDILIFLSDQHAGLCTGYAGDNIIRTPNLDRIAAQGTVFEEVYTSCPLCIPARMSMLSGQLPTKTGVLDNAGSISSDQATFLHALGAEGYETVLCGRMHFEGPDQRHGFTKRIFGDITPIYTGERRAFREMKHFGLTLTEVGCLDIIGGGNSPTLEYDRHVIQTALEYLGKDHEKPQCIVIGTYAPHFPYVAPVELYEYYLNKVIYPQTLSKGCNHEHPILEEKLRDISEETVIRARAAYWGMIEFMDRNIGFVYDAWNEYLKRSRKEGVFLYLSDHGDQVGERGLYGKKTFFEMSAHIPMVFQGSGIMAGGKIKNPCSIMDVGPTLCELAGGEQLPEQDGKSLTPQLKGGTEEERYVLSEILEGSANQRRVPGRMVRKGKWKYITYAGYEDSDLLFDLEKDRNELENLIDKQPVIAKEMKEIANKNWDTKEIINRYVIREKHLQIQARWIKHTQLDQSERWITTPDALKEPEKYYKSSIELPEHIKRRIKNILAE</sequence>
<dbReference type="KEGG" id="acel:acsn021_38690"/>
<dbReference type="Gene3D" id="3.40.720.10">
    <property type="entry name" value="Alkaline Phosphatase, subunit A"/>
    <property type="match status" value="1"/>
</dbReference>
<accession>A0A6S6R9Z8</accession>
<dbReference type="AlphaFoldDB" id="A0A6S6R9Z8"/>
<protein>
    <submittedName>
        <fullName evidence="1">Sulfatase</fullName>
    </submittedName>
</protein>
<dbReference type="InterPro" id="IPR051849">
    <property type="entry name" value="GAG-degrading_sulfatase"/>
</dbReference>
<dbReference type="Pfam" id="PF00884">
    <property type="entry name" value="Sulfatase"/>
    <property type="match status" value="1"/>
</dbReference>
<dbReference type="GO" id="GO:0004065">
    <property type="term" value="F:arylsulfatase activity"/>
    <property type="evidence" value="ECO:0007669"/>
    <property type="project" value="TreeGrafter"/>
</dbReference>
<dbReference type="InterPro" id="IPR000917">
    <property type="entry name" value="Sulfatase_N"/>
</dbReference>
<name>A0A6S6R9Z8_9FIRM</name>
<keyword evidence="2" id="KW-1185">Reference proteome</keyword>